<dbReference type="RefSeq" id="WP_152097390.1">
    <property type="nucleotide sequence ID" value="NZ_AP021861.1"/>
</dbReference>
<keyword evidence="4" id="KW-1185">Reference proteome</keyword>
<dbReference type="NCBIfam" id="TIGR02595">
    <property type="entry name" value="PEP_CTERM"/>
    <property type="match status" value="1"/>
</dbReference>
<feature type="chain" id="PRO_5024860298" description="Ice-binding protein C-terminal domain-containing protein" evidence="1">
    <location>
        <begin position="25"/>
        <end position="233"/>
    </location>
</feature>
<dbReference type="Pfam" id="PF07589">
    <property type="entry name" value="PEP-CTERM"/>
    <property type="match status" value="1"/>
</dbReference>
<dbReference type="AlphaFoldDB" id="A0A5K7X3M0"/>
<gene>
    <name evidence="3" type="ORF">PLANPX_0820</name>
</gene>
<evidence type="ECO:0000259" key="2">
    <source>
        <dbReference type="Pfam" id="PF07589"/>
    </source>
</evidence>
<protein>
    <recommendedName>
        <fullName evidence="2">Ice-binding protein C-terminal domain-containing protein</fullName>
    </recommendedName>
</protein>
<evidence type="ECO:0000313" key="4">
    <source>
        <dbReference type="Proteomes" id="UP000326837"/>
    </source>
</evidence>
<reference evidence="4" key="1">
    <citation type="submission" date="2019-10" db="EMBL/GenBank/DDBJ databases">
        <title>Lacipirellula parvula gen. nov., sp. nov., representing a lineage of planctomycetes widespread in freshwater anoxic habitats, and description of the family Lacipirellulaceae.</title>
        <authorList>
            <person name="Dedysh S.N."/>
            <person name="Kulichevskaya I.S."/>
            <person name="Beletsky A.V."/>
            <person name="Rakitin A.L."/>
            <person name="Mardanov A.V."/>
            <person name="Ivanova A.A."/>
            <person name="Saltykova V.X."/>
            <person name="Rijpstra W.I.C."/>
            <person name="Sinninghe Damste J.S."/>
            <person name="Ravin N.V."/>
        </authorList>
    </citation>
    <scope>NUCLEOTIDE SEQUENCE [LARGE SCALE GENOMIC DNA]</scope>
    <source>
        <strain evidence="4">PX69</strain>
    </source>
</reference>
<proteinExistence type="predicted"/>
<dbReference type="KEGG" id="lpav:PLANPX_0820"/>
<feature type="domain" description="Ice-binding protein C-terminal" evidence="2">
    <location>
        <begin position="210"/>
        <end position="232"/>
    </location>
</feature>
<dbReference type="Proteomes" id="UP000326837">
    <property type="component" value="Chromosome"/>
</dbReference>
<sequence>MMRSTFFGLLAATAMACNGNAAHAALAYSFEGSTDGFGPNGGGVTVTGDTIGATNGTGSLKVAVVGGATFVGALSGTVAAPINDPPGVTTIYFDVTLPTAYAGAFADIGVTIFGASQPDHLPSQLFGLQAQFADYESLGGKAAGTYTVQIDLASATNQVDFSTGQSFNQIFGQVGDGPNVQIPTGFQIFVSKSNDAPLTFYIDNIRTNLVPEPASVAMLSLGGVALLAMRRKS</sequence>
<evidence type="ECO:0000256" key="1">
    <source>
        <dbReference type="SAM" id="SignalP"/>
    </source>
</evidence>
<feature type="signal peptide" evidence="1">
    <location>
        <begin position="1"/>
        <end position="24"/>
    </location>
</feature>
<dbReference type="InterPro" id="IPR013424">
    <property type="entry name" value="Ice-binding_C"/>
</dbReference>
<evidence type="ECO:0000313" key="3">
    <source>
        <dbReference type="EMBL" id="BBO31208.1"/>
    </source>
</evidence>
<organism evidence="3 4">
    <name type="scientific">Lacipirellula parvula</name>
    <dbReference type="NCBI Taxonomy" id="2650471"/>
    <lineage>
        <taxon>Bacteria</taxon>
        <taxon>Pseudomonadati</taxon>
        <taxon>Planctomycetota</taxon>
        <taxon>Planctomycetia</taxon>
        <taxon>Pirellulales</taxon>
        <taxon>Lacipirellulaceae</taxon>
        <taxon>Lacipirellula</taxon>
    </lineage>
</organism>
<keyword evidence="1" id="KW-0732">Signal</keyword>
<dbReference type="EMBL" id="AP021861">
    <property type="protein sequence ID" value="BBO31208.1"/>
    <property type="molecule type" value="Genomic_DNA"/>
</dbReference>
<dbReference type="PROSITE" id="PS51257">
    <property type="entry name" value="PROKAR_LIPOPROTEIN"/>
    <property type="match status" value="1"/>
</dbReference>
<accession>A0A5K7X3M0</accession>
<name>A0A5K7X3M0_9BACT</name>